<feature type="region of interest" description="Disordered" evidence="1">
    <location>
        <begin position="1"/>
        <end position="48"/>
    </location>
</feature>
<evidence type="ECO:0000313" key="3">
    <source>
        <dbReference type="Proteomes" id="UP000055024"/>
    </source>
</evidence>
<dbReference type="EMBL" id="JYDP01000022">
    <property type="protein sequence ID" value="KRZ14773.1"/>
    <property type="molecule type" value="Genomic_DNA"/>
</dbReference>
<dbReference type="Proteomes" id="UP000055024">
    <property type="component" value="Unassembled WGS sequence"/>
</dbReference>
<protein>
    <submittedName>
        <fullName evidence="2">Uncharacterized protein</fullName>
    </submittedName>
</protein>
<keyword evidence="3" id="KW-1185">Reference proteome</keyword>
<organism evidence="2 3">
    <name type="scientific">Trichinella zimbabwensis</name>
    <dbReference type="NCBI Taxonomy" id="268475"/>
    <lineage>
        <taxon>Eukaryota</taxon>
        <taxon>Metazoa</taxon>
        <taxon>Ecdysozoa</taxon>
        <taxon>Nematoda</taxon>
        <taxon>Enoplea</taxon>
        <taxon>Dorylaimia</taxon>
        <taxon>Trichinellida</taxon>
        <taxon>Trichinellidae</taxon>
        <taxon>Trichinella</taxon>
    </lineage>
</organism>
<comment type="caution">
    <text evidence="2">The sequence shown here is derived from an EMBL/GenBank/DDBJ whole genome shotgun (WGS) entry which is preliminary data.</text>
</comment>
<evidence type="ECO:0000256" key="1">
    <source>
        <dbReference type="SAM" id="MobiDB-lite"/>
    </source>
</evidence>
<accession>A0A0V1HYQ5</accession>
<name>A0A0V1HYQ5_9BILA</name>
<dbReference type="AlphaFoldDB" id="A0A0V1HYQ5"/>
<reference evidence="2 3" key="1">
    <citation type="submission" date="2015-01" db="EMBL/GenBank/DDBJ databases">
        <title>Evolution of Trichinella species and genotypes.</title>
        <authorList>
            <person name="Korhonen P.K."/>
            <person name="Edoardo P."/>
            <person name="Giuseppe L.R."/>
            <person name="Gasser R.B."/>
        </authorList>
    </citation>
    <scope>NUCLEOTIDE SEQUENCE [LARGE SCALE GENOMIC DNA]</scope>
    <source>
        <strain evidence="2">ISS1029</strain>
    </source>
</reference>
<sequence length="83" mass="9158">MSWSLPIGRSGHSDDVTTNKKTSNEITLSTTTPKGDSEHSLLKANGFPRSKQAPALMKFTMEMTFFMTSPSPGTRPLTARAWR</sequence>
<feature type="compositionally biased region" description="Polar residues" evidence="1">
    <location>
        <begin position="19"/>
        <end position="34"/>
    </location>
</feature>
<evidence type="ECO:0000313" key="2">
    <source>
        <dbReference type="EMBL" id="KRZ14773.1"/>
    </source>
</evidence>
<gene>
    <name evidence="2" type="ORF">T11_5361</name>
</gene>
<proteinExistence type="predicted"/>